<name>A0A560HSJ0_9PROT</name>
<dbReference type="Gene3D" id="2.150.10.10">
    <property type="entry name" value="Serralysin-like metalloprotease, C-terminal"/>
    <property type="match status" value="19"/>
</dbReference>
<reference evidence="4 5" key="1">
    <citation type="submission" date="2019-06" db="EMBL/GenBank/DDBJ databases">
        <title>Genomic Encyclopedia of Type Strains, Phase IV (KMG-V): Genome sequencing to study the core and pangenomes of soil and plant-associated prokaryotes.</title>
        <authorList>
            <person name="Whitman W."/>
        </authorList>
    </citation>
    <scope>NUCLEOTIDE SEQUENCE [LARGE SCALE GENOMIC DNA]</scope>
    <source>
        <strain evidence="4 5">BR 11140</strain>
    </source>
</reference>
<dbReference type="PANTHER" id="PTHR38340">
    <property type="entry name" value="S-LAYER PROTEIN"/>
    <property type="match status" value="1"/>
</dbReference>
<dbReference type="InterPro" id="IPR050557">
    <property type="entry name" value="RTX_toxin/Mannuronan_C5-epim"/>
</dbReference>
<proteinExistence type="predicted"/>
<comment type="subcellular location">
    <subcellularLocation>
        <location evidence="1">Secreted</location>
    </subcellularLocation>
</comment>
<dbReference type="InterPro" id="IPR011049">
    <property type="entry name" value="Serralysin-like_metalloprot_C"/>
</dbReference>
<feature type="region of interest" description="Disordered" evidence="3">
    <location>
        <begin position="1840"/>
        <end position="1860"/>
    </location>
</feature>
<organism evidence="4 5">
    <name type="scientific">Nitrospirillum amazonense</name>
    <dbReference type="NCBI Taxonomy" id="28077"/>
    <lineage>
        <taxon>Bacteria</taxon>
        <taxon>Pseudomonadati</taxon>
        <taxon>Pseudomonadota</taxon>
        <taxon>Alphaproteobacteria</taxon>
        <taxon>Rhodospirillales</taxon>
        <taxon>Azospirillaceae</taxon>
        <taxon>Nitrospirillum</taxon>
    </lineage>
</organism>
<dbReference type="PANTHER" id="PTHR38340:SF1">
    <property type="entry name" value="S-LAYER PROTEIN"/>
    <property type="match status" value="1"/>
</dbReference>
<dbReference type="GO" id="GO:0005509">
    <property type="term" value="F:calcium ion binding"/>
    <property type="evidence" value="ECO:0007669"/>
    <property type="project" value="InterPro"/>
</dbReference>
<evidence type="ECO:0000256" key="1">
    <source>
        <dbReference type="ARBA" id="ARBA00004613"/>
    </source>
</evidence>
<evidence type="ECO:0000256" key="2">
    <source>
        <dbReference type="ARBA" id="ARBA00022525"/>
    </source>
</evidence>
<keyword evidence="2" id="KW-0964">Secreted</keyword>
<evidence type="ECO:0000256" key="3">
    <source>
        <dbReference type="SAM" id="MobiDB-lite"/>
    </source>
</evidence>
<accession>A0A560HSJ0</accession>
<sequence>MPGPYDSTPETIANSYTASDQTTPSVAVLADGSYVVSWASAGQDGDGSGIYAQHFTGDGQKTGGEFRVNTVTAGNEVTPFTVALLNGGYEVVWNQGGTIVAQRYNADDSPSGGQTTLGTGNGPKAAVMTNGNLVVVWNYNGVAYGRIYNGSGAAVGSQMQVSNSVTAQDGQRIAITALPNGGFATSWDENLNNARDVFWWQFDASGNSAGGPYFLLGGPAGGNQTQASIAALTGGDRVVVFADDTAPWDGSGTYDILLRRYNASGTLVGGTVRIDTFTAGTQLQPQVTALPNGGYLVTWVSNDQDGSGYGVYGQRYDSRGVVVGGQFRLNDTTSGDQLQPSIAVRADGTVVAAWTSQTADGNDIVTKVLPASPLTAGSRNTILGLQGAIAAKALVDIGQQYAAAYQFQDMSADPASGYFTLNGVVQAAGSVITVTAAQLSSLRFVAGTGQGDNTIAVRISDGTNLSDWAYSTVTVTAASGNYTPGPESVVNSYADGDQTTPSVTFLANGSYVVTWTSAGQDGDGAGIYGQRFAADGQKLADEFRVNTVTAGAQSKPVVVGLADGGFEIIWQQSGGALGGQRYDANGNAMGNQITIGGMLNSVDVAATLLTNGNVVVSWSNGGLVYGQVFNDNGTAITGAAVLFSTLASADVERSSVTALANGGFIAALDIANGAANRDIFLQRFDASGNAVGGYIYLMGGPGPGNQLQASLAGLTDDGYVVAFIDDTAPWDGTGTYDILLRRYNASGTLVGGTVRVDSVTTDTQIQPKVVAMPDGGYLVTWASNNEDGSGYGVYAQRYDANGTRIGGEFRLNDTTDGNQYQANLDVRADGSVVVVWASQTATGYDIMTKTLAATPPAAGGRTLLLGMQQSVAARALIDMGAQYASVYQFQDMSADPVGGYFTLNGVVQAAGSMITVTAAQLSSLRFVAGTGQGDNTVAVRIGDGKDYSGWAYSTVTVTADVRNYTPGPESVVNSYTDGDQTWPSVTFLANGSYVVTWTSAGQDGNGTGVYGQRFAADGQKLGDEFRVNLLTAGAQGKPAVVGLADGGFQIIWQQTGGALAGRRYDSNGNAVGDPITIGGMLNSVDVAATLLTNGNVVVTWSSGGLTYGQLFNDNGMALTGAFRVDGFLASSDVERTSVTPLANGTFIVAYDVVNGAAGRDIFLQKFDASGTGSGNSIYLMGGPGPGNQLQASLAGLTDGGYVVAFIDDTAPWDGTGTYDILLRRYNASGTLVGGTVRVDSVTTDTQIQPKVVAMPDGGYLVTWASNNEDGSGYGVYAQRYDANGTRIGGEFRLNDTTDGNQYQANLDVRADGSVVVVWASQTATGYDIMTKTLAATPPAADARTLVVRAQGTLAPKALVYNWNQAVVTYQFQEIKPGGGYFTVDGDAEATGDIITLTPDQLTRLRFVGGNTAATDVVMVRVSDGVTWSEWQPTIINTVVPAPASATGTEVIANTYMDGDQTWPSVTVLKDGTYVVTWTSAGQDGDGDAGGIYAQLFTATGQKIGDEFRVTLLTGGTQSKPAVVGLADGGFQVIWQQAGGPLTGRHYDSNGNAVGGPVTMGGMLNSIDVSATLLTNDNVVVTWSSGGLTYGQLFNDNGMALTGAFRVDGFLASSDVERTSVTPLANGTFIVAYDVINGAAGRDIFLQKFDASGTGSGNSIYLLGGPGSGSQLQASLAGLTDGGYVVAFVDSTASWDSAAGTYDILLRRYNAAGILVGSTVRVNTYTAGNQTQPKAVALPDGGYLVTWASNNEDGSGYGVYAQRFDASGAKAGGEFRLNDTTDGNQYQASVVVQADGGLMAVWASQTATGYDIVTKLLPSTGPALPYYAPLRGTDGPDLLTGSDERNSISGYGGNDTLTGGASDDVMSGGAGDDVLASMGGNDTLSGGTGNDTLDGGTGVDYMVGGIGDDLYLVDNAGDVVLENPGEGTDEVRAMAASYTLSANVEKLTFVGTGNFTGTGNAQANVITGGAGNDMLNGGAGDDTLIGGGGADTLVGGTGNDLYFVDNVADVVTENVGEGNDEVRATAASYALSANIETLTFVGTGDFTGTGNAQNNLITGGAGNDVLSGAGGDDTLVGNAGADTMLGGTGNDTYVVDSVTDVVAENAGEGTDGIGTTLATYTLGANFENLTYTGTNAFSGFGNSLNNTIIGGIGDDVLDGAVGADALTGGAGDDLYFVDNTGDVVTENSGEGLDEVRTTLATYILTPNVEILTFTGNGNFTGTGNALGNLITGGTGNDQLTGGAGADTLIGGMGDDTYGVDDAGDVVQENAGEGTDTILTTLTGYTLGANFENLTYTGTAAFTGTGNGLANLIKGGAGGDQLDGATGADTLIGGVGNDTYWVDDAGDVVTEDAAAGTDEVRTTLNAYTLGTNVENLTYIGTDAFTGIGNELANVITGGAGDDMLIGGAGNDIFRVNSTNDVVVENAGEGTDEVQATSASYTLSANIEKLTYMGSGTFHGVGNDLANTLTGGTGNDTLDGGTGVDTLIGGAGDDVYVVDDIGDVVMEGANAGTDEVRTSLNAYVLGANMENLTFTGTGNFVGTGNNTRLNVITGGAGDDTLDGGTGADTLIGGAGNDVYIADNGAEVVIENPDEGVDLVKVSAAGYTLGANIENMTYTGTAGFLGNGNELDNVITGGAGNDTIDGKAGNDILIGGAGNEIYYVDSVNDVIVENANEGTDLVRATSASYTLGANIENLTFWGTGNFRGVGNDLANTLTGGAGDDVLDGGLGADTLNGGAGNDTYYIDNVGDVIGDGANGGTDEVRTTLNTYSMLINLNLENLTFVGTGNFAGTGNNVGNGLTGGGGDDTLDGGAGADTLIGGAGNDTYIVDNAGDLVVEAAGAGVDLVKTSVATYALTTDVDNLTYTGTLAFTGTGNALGNVITSGAGNDTLNGGAGDDTLIGGAGNDVYFVDSLNDVVVENAGEGTDEVRSSVAGYVLSANIEKLTYVGADAFTGTGNDAANVLTGGAGNDVLNGAGGNDTLNGGAGDDTLAGGTGDDVFQVDSANDVVVENAGEGTDEVQATSASYTLSANVEKLTYTGSGNFSGVGNALANTIVSGGGNDTLDGGAGADTLIGGLGNDIYLVDDANDVVTETGAGTDEVWATAPSYVLSANVENLRYVGTGNFYGTGNSLSNLLVGGVGNDTLDGGAAADTLIGGAGNDVYVVSTTLDVVIENAGEGTDEIQTSLANYTLTSANVENVTYTGGAGTAGFTIVGNELNNVLKGNAAVANSMSGGAGDDTMIGGSGNDTYFADSANDVVVEAAGGGTDEVKVTASSYTLGANVENLTYTGSGNFYGVGNDLANSLIGATGNDTLDGGAGADTMGAGTGDDVYYVDDLGDVVKENSGSGTDEIRTWLTNYTLVSANVENLTFIGTGNFSGTGSILNNQLTGGMGDDTLDGAAGVDTLIGGTGNDTYVVDNAGDVVRENAGAGTDTVRTTLATYTLGANVENLTYTGTVAFTGTGNELNNVITGGAANDSLTGGAGDDTLDGGSGNDTLVGGTGNDVYLVDSATDVVTEAVGAGTDEVRTTLASYTLGANVENLTYTGSGSFTGRGNALANVITGGAGADVLDGGTGADTLVGGGGNDTYLVDDAGDVVTEAAGAGVDTVQTTLASYTLGSNVENLTYTGSAAFTGTGNALANIITGGAGNDLLDGGTGADTLVGGGGNDTYLVDDAGDVVTEAAGAGVDTVQTTLASYTLGGNVENLTYTGSAAFTGTGNALANIITGGAGDDVLDGGTGADTLVGGGGNDTYLVDDAGDVVMEAAGAGVDTVQTTLVSYTLGGNVENLTYTGAGSFTGTGNALANVITGGAGADVLDGAAGADTLVGGTGNDTYLVDDAGDVVTEAAGAGVDTVQTTLVSYTLGGNVENLTYTGSAAFTGTGNALANVITGGAGADVLDGAAGADTLVGGTGNDIYLVDDAGDVVMEAAGAGVDTVQTTLASYTLGANVENLTYTGTGSFTGTGNALANVITGGAGADVLDGAAGADTLVGGTGNDIYLVDDAGDVVMEATGAGVDTVQTTLASYTLGSNVENLTYTGTGAFTGTGNALANIITGDAGDDVLDGGTGADTLIGGAGNDTYLVDDAGDVVTEVVGAGTDEVRTTLASYTLGDNVENLTYTGMGAFTGTGNDLDNVITGGSGDDTFAGGLGNDTYVFGLNSGSDVITDGAGANVLVFSSDVDPGSLVFQQSGNDLVLSLTTGNTVVTYANYYSDPTVIGSVQVGSTVLVPPFSHS</sequence>
<dbReference type="SUPFAM" id="SSF51120">
    <property type="entry name" value="beta-Roll"/>
    <property type="match status" value="19"/>
</dbReference>
<dbReference type="PRINTS" id="PR00313">
    <property type="entry name" value="CABNDNGRPT"/>
</dbReference>
<gene>
    <name evidence="4" type="ORF">FBZ92_13115</name>
</gene>
<evidence type="ECO:0000313" key="4">
    <source>
        <dbReference type="EMBL" id="TWB48164.1"/>
    </source>
</evidence>
<dbReference type="PROSITE" id="PS00330">
    <property type="entry name" value="HEMOLYSIN_CALCIUM"/>
    <property type="match status" value="18"/>
</dbReference>
<dbReference type="InterPro" id="IPR001343">
    <property type="entry name" value="Hemolysn_Ca-bd"/>
</dbReference>
<dbReference type="Pfam" id="PF00353">
    <property type="entry name" value="HemolysinCabind"/>
    <property type="match status" value="29"/>
</dbReference>
<comment type="caution">
    <text evidence="4">The sequence shown here is derived from an EMBL/GenBank/DDBJ whole genome shotgun (WGS) entry which is preliminary data.</text>
</comment>
<dbReference type="Proteomes" id="UP000318050">
    <property type="component" value="Unassembled WGS sequence"/>
</dbReference>
<dbReference type="InterPro" id="IPR018511">
    <property type="entry name" value="Hemolysin-typ_Ca-bd_CS"/>
</dbReference>
<evidence type="ECO:0000313" key="5">
    <source>
        <dbReference type="Proteomes" id="UP000318050"/>
    </source>
</evidence>
<feature type="compositionally biased region" description="Polar residues" evidence="3">
    <location>
        <begin position="8"/>
        <end position="20"/>
    </location>
</feature>
<protein>
    <submittedName>
        <fullName evidence="4">Ca2+-binding RTX toxin-like protein</fullName>
    </submittedName>
</protein>
<dbReference type="GO" id="GO:0005576">
    <property type="term" value="C:extracellular region"/>
    <property type="evidence" value="ECO:0007669"/>
    <property type="project" value="UniProtKB-SubCell"/>
</dbReference>
<feature type="region of interest" description="Disordered" evidence="3">
    <location>
        <begin position="1"/>
        <end position="20"/>
    </location>
</feature>
<dbReference type="EMBL" id="VITT01000031">
    <property type="protein sequence ID" value="TWB48164.1"/>
    <property type="molecule type" value="Genomic_DNA"/>
</dbReference>